<dbReference type="EMBL" id="CM000643">
    <property type="protein sequence ID" value="EED91719.1"/>
    <property type="molecule type" value="Genomic_DNA"/>
</dbReference>
<protein>
    <recommendedName>
        <fullName evidence="4">Lon N-terminal domain-containing protein</fullName>
    </recommendedName>
</protein>
<dbReference type="OMA" id="ETWQMLC"/>
<evidence type="ECO:0008006" key="4">
    <source>
        <dbReference type="Google" id="ProtNLM"/>
    </source>
</evidence>
<dbReference type="InParanoid" id="B8C4G6"/>
<dbReference type="Proteomes" id="UP000001449">
    <property type="component" value="Chromosome 6"/>
</dbReference>
<dbReference type="RefSeq" id="XP_002291612.1">
    <property type="nucleotide sequence ID" value="XM_002291576.1"/>
</dbReference>
<sequence length="457" mass="51521">MYTVVLLWFFCSCISIVASWPAWSSAASSSFVAVYQSVRSSWRHNIHHDDLIPSGGVRDVIPTQPCAKSRVLCAHRTYTSDLDTAFEWLARERSANEPNQHVEIRWISPSEDDVFHNTDTESTQLKTMPLYPLGAVYVPFSGENHTLINTDQRNVNMARDLINGKWDDSLFCISLRARDTNNIASVATIMQLVDVDDRCIGGLKTWPGTELPSLNRIVVTCKAVGVADIVSVDNPEVWREGYQGSDYLVAKVQPRTLLQAESNDVETSSLADAIISDYQRIRTIYMSSQSIASNELPPFARTAIEAIPSFENANIVQDESLVWTMIETWQMLCNTIRQAKRSQLQSTVNDLSVEIAMQSSGPLQLPVRRESLPENVQRQLDEMEQSATKDFVESGMDPILPFQEIITTRNHLERVKMLSVMIKRERSRLEAKESLIQAFLQEELGDLADGIDWSGFN</sequence>
<proteinExistence type="predicted"/>
<dbReference type="GeneID" id="7442788"/>
<keyword evidence="3" id="KW-1185">Reference proteome</keyword>
<dbReference type="HOGENOM" id="CLU_599231_0_0_1"/>
<gene>
    <name evidence="2" type="ORF">THAPSDRAFT_6489</name>
</gene>
<evidence type="ECO:0000256" key="1">
    <source>
        <dbReference type="SAM" id="SignalP"/>
    </source>
</evidence>
<dbReference type="PaxDb" id="35128-Thaps6489"/>
<evidence type="ECO:0000313" key="2">
    <source>
        <dbReference type="EMBL" id="EED91719.1"/>
    </source>
</evidence>
<organism evidence="2 3">
    <name type="scientific">Thalassiosira pseudonana</name>
    <name type="common">Marine diatom</name>
    <name type="synonym">Cyclotella nana</name>
    <dbReference type="NCBI Taxonomy" id="35128"/>
    <lineage>
        <taxon>Eukaryota</taxon>
        <taxon>Sar</taxon>
        <taxon>Stramenopiles</taxon>
        <taxon>Ochrophyta</taxon>
        <taxon>Bacillariophyta</taxon>
        <taxon>Coscinodiscophyceae</taxon>
        <taxon>Thalassiosirophycidae</taxon>
        <taxon>Thalassiosirales</taxon>
        <taxon>Thalassiosiraceae</taxon>
        <taxon>Thalassiosira</taxon>
    </lineage>
</organism>
<accession>B8C4G6</accession>
<evidence type="ECO:0000313" key="3">
    <source>
        <dbReference type="Proteomes" id="UP000001449"/>
    </source>
</evidence>
<feature type="chain" id="PRO_5002869714" description="Lon N-terminal domain-containing protein" evidence="1">
    <location>
        <begin position="20"/>
        <end position="457"/>
    </location>
</feature>
<dbReference type="KEGG" id="tps:THAPSDRAFT_6489"/>
<dbReference type="AlphaFoldDB" id="B8C4G6"/>
<dbReference type="eggNOG" id="ENOG502SD0N">
    <property type="taxonomic scope" value="Eukaryota"/>
</dbReference>
<keyword evidence="1" id="KW-0732">Signal</keyword>
<feature type="signal peptide" evidence="1">
    <location>
        <begin position="1"/>
        <end position="19"/>
    </location>
</feature>
<name>B8C4G6_THAPS</name>
<reference evidence="2 3" key="2">
    <citation type="journal article" date="2008" name="Nature">
        <title>The Phaeodactylum genome reveals the evolutionary history of diatom genomes.</title>
        <authorList>
            <person name="Bowler C."/>
            <person name="Allen A.E."/>
            <person name="Badger J.H."/>
            <person name="Grimwood J."/>
            <person name="Jabbari K."/>
            <person name="Kuo A."/>
            <person name="Maheswari U."/>
            <person name="Martens C."/>
            <person name="Maumus F."/>
            <person name="Otillar R.P."/>
            <person name="Rayko E."/>
            <person name="Salamov A."/>
            <person name="Vandepoele K."/>
            <person name="Beszteri B."/>
            <person name="Gruber A."/>
            <person name="Heijde M."/>
            <person name="Katinka M."/>
            <person name="Mock T."/>
            <person name="Valentin K."/>
            <person name="Verret F."/>
            <person name="Berges J.A."/>
            <person name="Brownlee C."/>
            <person name="Cadoret J.P."/>
            <person name="Chiovitti A."/>
            <person name="Choi C.J."/>
            <person name="Coesel S."/>
            <person name="De Martino A."/>
            <person name="Detter J.C."/>
            <person name="Durkin C."/>
            <person name="Falciatore A."/>
            <person name="Fournet J."/>
            <person name="Haruta M."/>
            <person name="Huysman M.J."/>
            <person name="Jenkins B.D."/>
            <person name="Jiroutova K."/>
            <person name="Jorgensen R.E."/>
            <person name="Joubert Y."/>
            <person name="Kaplan A."/>
            <person name="Kroger N."/>
            <person name="Kroth P.G."/>
            <person name="La Roche J."/>
            <person name="Lindquist E."/>
            <person name="Lommer M."/>
            <person name="Martin-Jezequel V."/>
            <person name="Lopez P.J."/>
            <person name="Lucas S."/>
            <person name="Mangogna M."/>
            <person name="McGinnis K."/>
            <person name="Medlin L.K."/>
            <person name="Montsant A."/>
            <person name="Oudot-Le Secq M.P."/>
            <person name="Napoli C."/>
            <person name="Obornik M."/>
            <person name="Parker M.S."/>
            <person name="Petit J.L."/>
            <person name="Porcel B.M."/>
            <person name="Poulsen N."/>
            <person name="Robison M."/>
            <person name="Rychlewski L."/>
            <person name="Rynearson T.A."/>
            <person name="Schmutz J."/>
            <person name="Shapiro H."/>
            <person name="Siaut M."/>
            <person name="Stanley M."/>
            <person name="Sussman M.R."/>
            <person name="Taylor A.R."/>
            <person name="Vardi A."/>
            <person name="von Dassow P."/>
            <person name="Vyverman W."/>
            <person name="Willis A."/>
            <person name="Wyrwicz L.S."/>
            <person name="Rokhsar D.S."/>
            <person name="Weissenbach J."/>
            <person name="Armbrust E.V."/>
            <person name="Green B.R."/>
            <person name="Van de Peer Y."/>
            <person name="Grigoriev I.V."/>
        </authorList>
    </citation>
    <scope>NUCLEOTIDE SEQUENCE [LARGE SCALE GENOMIC DNA]</scope>
    <source>
        <strain evidence="2 3">CCMP1335</strain>
    </source>
</reference>
<reference evidence="2 3" key="1">
    <citation type="journal article" date="2004" name="Science">
        <title>The genome of the diatom Thalassiosira pseudonana: ecology, evolution, and metabolism.</title>
        <authorList>
            <person name="Armbrust E.V."/>
            <person name="Berges J.A."/>
            <person name="Bowler C."/>
            <person name="Green B.R."/>
            <person name="Martinez D."/>
            <person name="Putnam N.H."/>
            <person name="Zhou S."/>
            <person name="Allen A.E."/>
            <person name="Apt K.E."/>
            <person name="Bechner M."/>
            <person name="Brzezinski M.A."/>
            <person name="Chaal B.K."/>
            <person name="Chiovitti A."/>
            <person name="Davis A.K."/>
            <person name="Demarest M.S."/>
            <person name="Detter J.C."/>
            <person name="Glavina T."/>
            <person name="Goodstein D."/>
            <person name="Hadi M.Z."/>
            <person name="Hellsten U."/>
            <person name="Hildebrand M."/>
            <person name="Jenkins B.D."/>
            <person name="Jurka J."/>
            <person name="Kapitonov V.V."/>
            <person name="Kroger N."/>
            <person name="Lau W.W."/>
            <person name="Lane T.W."/>
            <person name="Larimer F.W."/>
            <person name="Lippmeier J.C."/>
            <person name="Lucas S."/>
            <person name="Medina M."/>
            <person name="Montsant A."/>
            <person name="Obornik M."/>
            <person name="Parker M.S."/>
            <person name="Palenik B."/>
            <person name="Pazour G.J."/>
            <person name="Richardson P.M."/>
            <person name="Rynearson T.A."/>
            <person name="Saito M.A."/>
            <person name="Schwartz D.C."/>
            <person name="Thamatrakoln K."/>
            <person name="Valentin K."/>
            <person name="Vardi A."/>
            <person name="Wilkerson F.P."/>
            <person name="Rokhsar D.S."/>
        </authorList>
    </citation>
    <scope>NUCLEOTIDE SEQUENCE [LARGE SCALE GENOMIC DNA]</scope>
    <source>
        <strain evidence="2 3">CCMP1335</strain>
    </source>
</reference>